<sequence length="499" mass="51172">MTALAAVLCVWAAVVAAQVPGLNFSSSAVAVPAPTVPGSAGGAASTTGAAVATGSPRAGGSGLQTPCTPGSNVGSFFITAPNSSSFLFAGQLFNVTFSFSPAVSILPLRVDLKFASALNTEKWDTSVSVDLATANASAAGLPAGPSSSAQRYVVVWQVPESMADGAYFVRLVPDGKEIVGVPAGSLPCFADGMVVPTNSAKFIVLQPVSLVGFPDRFGPQEVASAAAGGDYLAVTRDVGANGEPTGVVTVAFNRPDTLNPMTEPMGREFTAVLGELGRDRGVRAVVLTGAGRAFSAGGDLEFLRQRTQTEPLRNAEIMRAFYELYLRPVITLPVPIIAAINGHAVGAGFCLALACDMRVASTKAKVGLNFVRIGMPPGMGGSYTLPILVGPQVAARMILTGDLVGGDEAAALGLVLRAVAPDALAGDALALARRVASASPAAVRQTVATLRMRFFDGAFERALQREADSQAICYNAPDMAEGLKAIAERRDPVFGRDAA</sequence>
<gene>
    <name evidence="5" type="ORF">HK105_206709</name>
</gene>
<proteinExistence type="inferred from homology"/>
<feature type="signal peptide" evidence="4">
    <location>
        <begin position="1"/>
        <end position="17"/>
    </location>
</feature>
<dbReference type="InterPro" id="IPR001753">
    <property type="entry name" value="Enoyl-CoA_hydra/iso"/>
</dbReference>
<dbReference type="PANTHER" id="PTHR11941">
    <property type="entry name" value="ENOYL-COA HYDRATASE-RELATED"/>
    <property type="match status" value="1"/>
</dbReference>
<evidence type="ECO:0000256" key="4">
    <source>
        <dbReference type="SAM" id="SignalP"/>
    </source>
</evidence>
<evidence type="ECO:0000313" key="6">
    <source>
        <dbReference type="Proteomes" id="UP001527925"/>
    </source>
</evidence>
<dbReference type="InterPro" id="IPR014748">
    <property type="entry name" value="Enoyl-CoA_hydra_C"/>
</dbReference>
<dbReference type="CDD" id="cd06558">
    <property type="entry name" value="crotonase-like"/>
    <property type="match status" value="1"/>
</dbReference>
<protein>
    <recommendedName>
        <fullName evidence="7">Enoyl-CoA hydratase/isomerase family protein</fullName>
    </recommendedName>
</protein>
<evidence type="ECO:0000256" key="2">
    <source>
        <dbReference type="ARBA" id="ARBA00023239"/>
    </source>
</evidence>
<dbReference type="PROSITE" id="PS00166">
    <property type="entry name" value="ENOYL_COA_HYDRATASE"/>
    <property type="match status" value="1"/>
</dbReference>
<evidence type="ECO:0000256" key="1">
    <source>
        <dbReference type="ARBA" id="ARBA00005254"/>
    </source>
</evidence>
<keyword evidence="4" id="KW-0732">Signal</keyword>
<keyword evidence="6" id="KW-1185">Reference proteome</keyword>
<organism evidence="5 6">
    <name type="scientific">Polyrhizophydium stewartii</name>
    <dbReference type="NCBI Taxonomy" id="2732419"/>
    <lineage>
        <taxon>Eukaryota</taxon>
        <taxon>Fungi</taxon>
        <taxon>Fungi incertae sedis</taxon>
        <taxon>Chytridiomycota</taxon>
        <taxon>Chytridiomycota incertae sedis</taxon>
        <taxon>Chytridiomycetes</taxon>
        <taxon>Rhizophydiales</taxon>
        <taxon>Rhizophydiales incertae sedis</taxon>
        <taxon>Polyrhizophydium</taxon>
    </lineage>
</organism>
<dbReference type="InterPro" id="IPR029045">
    <property type="entry name" value="ClpP/crotonase-like_dom_sf"/>
</dbReference>
<keyword evidence="2" id="KW-0456">Lyase</keyword>
<dbReference type="InterPro" id="IPR018376">
    <property type="entry name" value="Enoyl-CoA_hyd/isom_CS"/>
</dbReference>
<reference evidence="5 6" key="1">
    <citation type="submission" date="2023-09" db="EMBL/GenBank/DDBJ databases">
        <title>Pangenome analysis of Batrachochytrium dendrobatidis and related Chytrids.</title>
        <authorList>
            <person name="Yacoub M.N."/>
            <person name="Stajich J.E."/>
            <person name="James T.Y."/>
        </authorList>
    </citation>
    <scope>NUCLEOTIDE SEQUENCE [LARGE SCALE GENOMIC DNA]</scope>
    <source>
        <strain evidence="5 6">JEL0888</strain>
    </source>
</reference>
<dbReference type="PANTHER" id="PTHR11941:SF173">
    <property type="entry name" value="3-HYDROXYBUTYRYL-COA DEHYDRATASE-LIKE PROTEIN, MITOCHONDRIAL"/>
    <property type="match status" value="1"/>
</dbReference>
<evidence type="ECO:0000256" key="3">
    <source>
        <dbReference type="RuleBase" id="RU003707"/>
    </source>
</evidence>
<comment type="similarity">
    <text evidence="1 3">Belongs to the enoyl-CoA hydratase/isomerase family.</text>
</comment>
<evidence type="ECO:0000313" key="5">
    <source>
        <dbReference type="EMBL" id="KAL2913830.1"/>
    </source>
</evidence>
<dbReference type="EMBL" id="JADGIZ020000041">
    <property type="protein sequence ID" value="KAL2913830.1"/>
    <property type="molecule type" value="Genomic_DNA"/>
</dbReference>
<name>A0ABR4N2T4_9FUNG</name>
<evidence type="ECO:0008006" key="7">
    <source>
        <dbReference type="Google" id="ProtNLM"/>
    </source>
</evidence>
<dbReference type="SUPFAM" id="SSF52096">
    <property type="entry name" value="ClpP/crotonase"/>
    <property type="match status" value="1"/>
</dbReference>
<accession>A0ABR4N2T4</accession>
<dbReference type="Pfam" id="PF00378">
    <property type="entry name" value="ECH_1"/>
    <property type="match status" value="1"/>
</dbReference>
<comment type="caution">
    <text evidence="5">The sequence shown here is derived from an EMBL/GenBank/DDBJ whole genome shotgun (WGS) entry which is preliminary data.</text>
</comment>
<dbReference type="Gene3D" id="1.10.12.10">
    <property type="entry name" value="Lyase 2-enoyl-coa Hydratase, Chain A, domain 2"/>
    <property type="match status" value="1"/>
</dbReference>
<dbReference type="Gene3D" id="3.90.226.10">
    <property type="entry name" value="2-enoyl-CoA Hydratase, Chain A, domain 1"/>
    <property type="match status" value="1"/>
</dbReference>
<feature type="chain" id="PRO_5045636143" description="Enoyl-CoA hydratase/isomerase family protein" evidence="4">
    <location>
        <begin position="18"/>
        <end position="499"/>
    </location>
</feature>
<dbReference type="Proteomes" id="UP001527925">
    <property type="component" value="Unassembled WGS sequence"/>
</dbReference>